<gene>
    <name evidence="2" type="ORF">H4Q31_21270</name>
</gene>
<comment type="caution">
    <text evidence="2">The sequence shown here is derived from an EMBL/GenBank/DDBJ whole genome shotgun (WGS) entry which is preliminary data.</text>
</comment>
<dbReference type="AlphaFoldDB" id="A0A841TIY7"/>
<dbReference type="Proteomes" id="UP000574133">
    <property type="component" value="Unassembled WGS sequence"/>
</dbReference>
<dbReference type="EMBL" id="JACJVN010000116">
    <property type="protein sequence ID" value="MBB6679819.1"/>
    <property type="molecule type" value="Genomic_DNA"/>
</dbReference>
<dbReference type="RefSeq" id="WP_185181076.1">
    <property type="nucleotide sequence ID" value="NZ_CBCSEP010000003.1"/>
</dbReference>
<keyword evidence="1" id="KW-0472">Membrane</keyword>
<reference evidence="2 3" key="1">
    <citation type="submission" date="2020-08" db="EMBL/GenBank/DDBJ databases">
        <title>Cohnella phylogeny.</title>
        <authorList>
            <person name="Dunlap C."/>
        </authorList>
    </citation>
    <scope>NUCLEOTIDE SEQUENCE [LARGE SCALE GENOMIC DNA]</scope>
    <source>
        <strain evidence="2 3">DSM 103658</strain>
    </source>
</reference>
<name>A0A841TIY7_9BACL</name>
<feature type="transmembrane region" description="Helical" evidence="1">
    <location>
        <begin position="6"/>
        <end position="23"/>
    </location>
</feature>
<protein>
    <submittedName>
        <fullName evidence="2">Uncharacterized protein</fullName>
    </submittedName>
</protein>
<evidence type="ECO:0000313" key="2">
    <source>
        <dbReference type="EMBL" id="MBB6679819.1"/>
    </source>
</evidence>
<sequence>MLIELLSIAVAYAGAIAYARWVAHYRGRSGKRQRRYMLVAGNHEAQIEWYLRALRRYSRRSGTDVRMTVWLRDSSDETGSIVRQMARLDDGIDWMAMTGKPAESEKSRELTSVPMAYADGIGAVPIGIGFEDMAAGNNANEIVDEDGTEALSNAMRAGSMASGDAVELAADFVETSLVAEDVTAGLFACESGMETVGETGSAAASNEMRGAAAIGETRSAGARSGELASGVWSDTRLESVQPVWIELSKPEDVARLPI</sequence>
<keyword evidence="1" id="KW-0812">Transmembrane</keyword>
<accession>A0A841TIY7</accession>
<keyword evidence="1" id="KW-1133">Transmembrane helix</keyword>
<evidence type="ECO:0000256" key="1">
    <source>
        <dbReference type="SAM" id="Phobius"/>
    </source>
</evidence>
<proteinExistence type="predicted"/>
<evidence type="ECO:0000313" key="3">
    <source>
        <dbReference type="Proteomes" id="UP000574133"/>
    </source>
</evidence>
<keyword evidence="3" id="KW-1185">Reference proteome</keyword>
<organism evidence="2 3">
    <name type="scientific">Cohnella lubricantis</name>
    <dbReference type="NCBI Taxonomy" id="2163172"/>
    <lineage>
        <taxon>Bacteria</taxon>
        <taxon>Bacillati</taxon>
        <taxon>Bacillota</taxon>
        <taxon>Bacilli</taxon>
        <taxon>Bacillales</taxon>
        <taxon>Paenibacillaceae</taxon>
        <taxon>Cohnella</taxon>
    </lineage>
</organism>